<dbReference type="Gene3D" id="2.120.10.30">
    <property type="entry name" value="TolB, C-terminal domain"/>
    <property type="match status" value="1"/>
</dbReference>
<feature type="signal peptide" evidence="1">
    <location>
        <begin position="1"/>
        <end position="17"/>
    </location>
</feature>
<evidence type="ECO:0000313" key="3">
    <source>
        <dbReference type="Proteomes" id="UP000197032"/>
    </source>
</evidence>
<dbReference type="InterPro" id="IPR011042">
    <property type="entry name" value="6-blade_b-propeller_TolB-like"/>
</dbReference>
<organism evidence="2 3">
    <name type="scientific">Calderihabitans maritimus</name>
    <dbReference type="NCBI Taxonomy" id="1246530"/>
    <lineage>
        <taxon>Bacteria</taxon>
        <taxon>Bacillati</taxon>
        <taxon>Bacillota</taxon>
        <taxon>Clostridia</taxon>
        <taxon>Neomoorellales</taxon>
        <taxon>Calderihabitantaceae</taxon>
        <taxon>Calderihabitans</taxon>
    </lineage>
</organism>
<keyword evidence="1" id="KW-0732">Signal</keyword>
<sequence>MLVMAFLSVILFVSACAGSGEQASPAEEKAKTPAAQVGAEVTMYLKNYPNLEMRDLGVYLSSPSEAEVVMEFNKAVDRNSLEQALARVVPPEEFSLTWLNDRKVVVTFNTPAGEERAYTLFLEQVKDRDGLVLSMSEPVELRIVPDAKLRVFNPETKEQKEKKIALPGSYAGGVVSPDGTRAVCWEPSSFVGDGISYRYWLQDLLQGDRVLLTEAVKTTVKWYPDGRRFQLGSITYSAAGEELGKLPVEELKSILGLDVANHGEMAYLYYRLEKGNRTVVDLVYQFGEDWQVLEEFSYPLVTDSLFYLRMDPSFDPSGEKLAVVENPSVGGNLSLARASLLDLRTGEKTVLAENSLSVSWSPRGDYLAVLMGRGGVEVLTPGGEIVTRVQENYYREILGWSPDGSYLLLKGRKDFRWWAAGGILNVATGRLTVVTGVPLGFDANGLVYLLGI</sequence>
<dbReference type="Proteomes" id="UP000197032">
    <property type="component" value="Unassembled WGS sequence"/>
</dbReference>
<gene>
    <name evidence="2" type="ORF">KKC1_05580</name>
</gene>
<dbReference type="EMBL" id="BDGJ01000016">
    <property type="protein sequence ID" value="GAW91396.1"/>
    <property type="molecule type" value="Genomic_DNA"/>
</dbReference>
<evidence type="ECO:0000313" key="2">
    <source>
        <dbReference type="EMBL" id="GAW91396.1"/>
    </source>
</evidence>
<dbReference type="SUPFAM" id="SSF82171">
    <property type="entry name" value="DPP6 N-terminal domain-like"/>
    <property type="match status" value="1"/>
</dbReference>
<evidence type="ECO:0000256" key="1">
    <source>
        <dbReference type="SAM" id="SignalP"/>
    </source>
</evidence>
<proteinExistence type="predicted"/>
<reference evidence="3" key="1">
    <citation type="journal article" date="2017" name="Appl. Environ. Microbiol.">
        <title>Genomic analysis of Calderihabitans maritimus KKC1, a thermophilic hydrogenogenic carboxydotrophic bacterium isolated from marine sediment.</title>
        <authorList>
            <person name="Omae K."/>
            <person name="Yoneda Y."/>
            <person name="Fukuyama Y."/>
            <person name="Yoshida T."/>
            <person name="Sako Y."/>
        </authorList>
    </citation>
    <scope>NUCLEOTIDE SEQUENCE [LARGE SCALE GENOMIC DNA]</scope>
    <source>
        <strain evidence="3">KKC1</strain>
    </source>
</reference>
<dbReference type="AlphaFoldDB" id="A0A1Z5HPD4"/>
<comment type="caution">
    <text evidence="2">The sequence shown here is derived from an EMBL/GenBank/DDBJ whole genome shotgun (WGS) entry which is preliminary data.</text>
</comment>
<accession>A0A1Z5HPD4</accession>
<keyword evidence="3" id="KW-1185">Reference proteome</keyword>
<name>A0A1Z5HPD4_9FIRM</name>
<feature type="chain" id="PRO_5039191913" evidence="1">
    <location>
        <begin position="18"/>
        <end position="452"/>
    </location>
</feature>
<protein>
    <submittedName>
        <fullName evidence="2">Uncharacterized protein</fullName>
    </submittedName>
</protein>